<feature type="transmembrane region" description="Helical" evidence="14">
    <location>
        <begin position="400"/>
        <end position="418"/>
    </location>
</feature>
<keyword evidence="6" id="KW-0769">Symport</keyword>
<evidence type="ECO:0000256" key="1">
    <source>
        <dbReference type="ARBA" id="ARBA00004651"/>
    </source>
</evidence>
<keyword evidence="10 14" id="KW-0472">Membrane</keyword>
<evidence type="ECO:0000256" key="6">
    <source>
        <dbReference type="ARBA" id="ARBA00022847"/>
    </source>
</evidence>
<dbReference type="EMBL" id="JAFFGU010000002">
    <property type="protein sequence ID" value="MBM7277355.1"/>
    <property type="molecule type" value="Genomic_DNA"/>
</dbReference>
<dbReference type="GO" id="GO:0015293">
    <property type="term" value="F:symporter activity"/>
    <property type="evidence" value="ECO:0007669"/>
    <property type="project" value="UniProtKB-KW"/>
</dbReference>
<evidence type="ECO:0000256" key="14">
    <source>
        <dbReference type="SAM" id="Phobius"/>
    </source>
</evidence>
<dbReference type="Proteomes" id="UP001195196">
    <property type="component" value="Unassembled WGS sequence"/>
</dbReference>
<evidence type="ECO:0000256" key="9">
    <source>
        <dbReference type="ARBA" id="ARBA00023065"/>
    </source>
</evidence>
<dbReference type="Gene3D" id="1.20.1730.10">
    <property type="entry name" value="Sodium/glucose cotransporter"/>
    <property type="match status" value="1"/>
</dbReference>
<evidence type="ECO:0000313" key="16">
    <source>
        <dbReference type="Proteomes" id="UP001195196"/>
    </source>
</evidence>
<reference evidence="15" key="1">
    <citation type="submission" date="2021-02" db="EMBL/GenBank/DDBJ databases">
        <title>Taxonomy, biology and ecology of Rhodococcus bacteria occurring in California pistachio and other woody hosts as revealed by genome sequence analyses.</title>
        <authorList>
            <person name="Riely B."/>
            <person name="Gai Y."/>
        </authorList>
    </citation>
    <scope>NUCLEOTIDE SEQUENCE</scope>
    <source>
        <strain evidence="15">BP-295</strain>
    </source>
</reference>
<feature type="transmembrane region" description="Helical" evidence="14">
    <location>
        <begin position="148"/>
        <end position="170"/>
    </location>
</feature>
<keyword evidence="5 14" id="KW-0812">Transmembrane</keyword>
<dbReference type="InterPro" id="IPR050277">
    <property type="entry name" value="Sodium:Solute_Symporter"/>
</dbReference>
<feature type="transmembrane region" description="Helical" evidence="14">
    <location>
        <begin position="59"/>
        <end position="89"/>
    </location>
</feature>
<dbReference type="PANTHER" id="PTHR48086:SF3">
    <property type="entry name" value="SODIUM_PROLINE SYMPORTER"/>
    <property type="match status" value="1"/>
</dbReference>
<dbReference type="Pfam" id="PF00474">
    <property type="entry name" value="SSF"/>
    <property type="match status" value="1"/>
</dbReference>
<evidence type="ECO:0000256" key="8">
    <source>
        <dbReference type="ARBA" id="ARBA00023053"/>
    </source>
</evidence>
<evidence type="ECO:0000256" key="10">
    <source>
        <dbReference type="ARBA" id="ARBA00023136"/>
    </source>
</evidence>
<sequence>MVIMLGMLLAFYAIVVGILYATKQKSNPTFEEYSVGGRAYGTWFVAMSYVNSWWPGSTFIAFFGLAAGAGVFGMYALAYSTLGVAFMYLMATRAWRWGKVYDLRTQPDLMRVRYRSDAVRVIASAIGVISLFPWVVLGMQALGTLFEIASGGAWSVIASLCVGLGVILIRQFWTVQMGMRGLIMTDMFQGFVAYIVAGLVGVIMLTGAMGSPISWGDLQAIGDKFLVLPGGGDKYGPWYIFALVFTGVIGSLSWPTSFQRIYTASSVRTVKKGTLATILISATFYTILMLVGLAAVNIPEVMENPQGAWFTLLDQWGGTWMLGLAVVIVFAAQMGHTDASVQVAGLQVSNDIVATLVRRPLSDHQLTVIAKASMVVYMLLAGVIAFATFNFDRLQLLAQISYQGIIQLSVPLFLGIFWKGGNKYGAIWGMVSGFVIAAALTGVYNDDIRALGSLTSGIVGLAVNLAVFLIVSAVTGHSEEDRAHVEEMFAAAKGESALAALRASRTDDIEVVATGDGVSTAATAQSPAE</sequence>
<dbReference type="InterPro" id="IPR001734">
    <property type="entry name" value="Na/solute_symporter"/>
</dbReference>
<evidence type="ECO:0000256" key="11">
    <source>
        <dbReference type="ARBA" id="ARBA00023201"/>
    </source>
</evidence>
<feature type="transmembrane region" description="Helical" evidence="14">
    <location>
        <begin position="450"/>
        <end position="474"/>
    </location>
</feature>
<dbReference type="GO" id="GO:0006814">
    <property type="term" value="P:sodium ion transport"/>
    <property type="evidence" value="ECO:0007669"/>
    <property type="project" value="UniProtKB-KW"/>
</dbReference>
<evidence type="ECO:0000313" key="15">
    <source>
        <dbReference type="EMBL" id="MBM7277355.1"/>
    </source>
</evidence>
<feature type="transmembrane region" description="Helical" evidence="14">
    <location>
        <begin position="368"/>
        <end position="388"/>
    </location>
</feature>
<accession>A0AAW4G2A6</accession>
<evidence type="ECO:0000256" key="12">
    <source>
        <dbReference type="ARBA" id="ARBA00033708"/>
    </source>
</evidence>
<evidence type="ECO:0000256" key="4">
    <source>
        <dbReference type="ARBA" id="ARBA00022475"/>
    </source>
</evidence>
<keyword evidence="7 14" id="KW-1133">Transmembrane helix</keyword>
<evidence type="ECO:0000256" key="3">
    <source>
        <dbReference type="ARBA" id="ARBA00022448"/>
    </source>
</evidence>
<gene>
    <name evidence="15" type="ORF">JTZ10_06240</name>
</gene>
<evidence type="ECO:0000256" key="5">
    <source>
        <dbReference type="ARBA" id="ARBA00022692"/>
    </source>
</evidence>
<keyword evidence="8" id="KW-0915">Sodium</keyword>
<feature type="transmembrane region" description="Helical" evidence="14">
    <location>
        <begin position="191"/>
        <end position="215"/>
    </location>
</feature>
<keyword evidence="11" id="KW-0739">Sodium transport</keyword>
<evidence type="ECO:0000256" key="7">
    <source>
        <dbReference type="ARBA" id="ARBA00022989"/>
    </source>
</evidence>
<dbReference type="RefSeq" id="WP_204717673.1">
    <property type="nucleotide sequence ID" value="NZ_JAFFGU010000002.1"/>
</dbReference>
<comment type="catalytic activity">
    <reaction evidence="12">
        <text>L-proline(in) + Na(+)(in) = L-proline(out) + Na(+)(out)</text>
        <dbReference type="Rhea" id="RHEA:28967"/>
        <dbReference type="ChEBI" id="CHEBI:29101"/>
        <dbReference type="ChEBI" id="CHEBI:60039"/>
    </reaction>
</comment>
<name>A0AAW4G2A6_GORRU</name>
<comment type="subcellular location">
    <subcellularLocation>
        <location evidence="1">Cell membrane</location>
        <topology evidence="1">Multi-pass membrane protein</topology>
    </subcellularLocation>
</comment>
<comment type="similarity">
    <text evidence="2 13">Belongs to the sodium:solute symporter (SSF) (TC 2.A.21) family.</text>
</comment>
<keyword evidence="4" id="KW-1003">Cell membrane</keyword>
<dbReference type="CDD" id="cd10322">
    <property type="entry name" value="SLC5sbd"/>
    <property type="match status" value="1"/>
</dbReference>
<dbReference type="GO" id="GO:0005886">
    <property type="term" value="C:plasma membrane"/>
    <property type="evidence" value="ECO:0007669"/>
    <property type="project" value="UniProtKB-SubCell"/>
</dbReference>
<dbReference type="AlphaFoldDB" id="A0AAW4G2A6"/>
<feature type="transmembrane region" description="Helical" evidence="14">
    <location>
        <begin position="235"/>
        <end position="254"/>
    </location>
</feature>
<proteinExistence type="inferred from homology"/>
<dbReference type="PROSITE" id="PS50283">
    <property type="entry name" value="NA_SOLUT_SYMP_3"/>
    <property type="match status" value="1"/>
</dbReference>
<organism evidence="15 16">
    <name type="scientific">Gordonia rubripertincta</name>
    <name type="common">Rhodococcus corallinus</name>
    <dbReference type="NCBI Taxonomy" id="36822"/>
    <lineage>
        <taxon>Bacteria</taxon>
        <taxon>Bacillati</taxon>
        <taxon>Actinomycetota</taxon>
        <taxon>Actinomycetes</taxon>
        <taxon>Mycobacteriales</taxon>
        <taxon>Gordoniaceae</taxon>
        <taxon>Gordonia</taxon>
    </lineage>
</organism>
<dbReference type="PANTHER" id="PTHR48086">
    <property type="entry name" value="SODIUM/PROLINE SYMPORTER-RELATED"/>
    <property type="match status" value="1"/>
</dbReference>
<feature type="transmembrane region" description="Helical" evidence="14">
    <location>
        <begin position="316"/>
        <end position="332"/>
    </location>
</feature>
<keyword evidence="9" id="KW-0406">Ion transport</keyword>
<dbReference type="InterPro" id="IPR038377">
    <property type="entry name" value="Na/Glc_symporter_sf"/>
</dbReference>
<feature type="transmembrane region" description="Helical" evidence="14">
    <location>
        <begin position="118"/>
        <end position="136"/>
    </location>
</feature>
<evidence type="ECO:0000256" key="13">
    <source>
        <dbReference type="RuleBase" id="RU362091"/>
    </source>
</evidence>
<feature type="transmembrane region" description="Helical" evidence="14">
    <location>
        <begin position="425"/>
        <end position="444"/>
    </location>
</feature>
<keyword evidence="3" id="KW-0813">Transport</keyword>
<comment type="caution">
    <text evidence="15">The sequence shown here is derived from an EMBL/GenBank/DDBJ whole genome shotgun (WGS) entry which is preliminary data.</text>
</comment>
<evidence type="ECO:0000256" key="2">
    <source>
        <dbReference type="ARBA" id="ARBA00006434"/>
    </source>
</evidence>
<protein>
    <submittedName>
        <fullName evidence="15">Sodium:solute symporter family protein</fullName>
    </submittedName>
</protein>
<feature type="transmembrane region" description="Helical" evidence="14">
    <location>
        <begin position="275"/>
        <end position="296"/>
    </location>
</feature>